<dbReference type="Proteomes" id="UP001316384">
    <property type="component" value="Chromosome"/>
</dbReference>
<organism evidence="1 2">
    <name type="scientific">Cellulomonas xiejunii</name>
    <dbReference type="NCBI Taxonomy" id="2968083"/>
    <lineage>
        <taxon>Bacteria</taxon>
        <taxon>Bacillati</taxon>
        <taxon>Actinomycetota</taxon>
        <taxon>Actinomycetes</taxon>
        <taxon>Micrococcales</taxon>
        <taxon>Cellulomonadaceae</taxon>
        <taxon>Cellulomonas</taxon>
    </lineage>
</organism>
<dbReference type="EMBL" id="CP101987">
    <property type="protein sequence ID" value="UUI71174.1"/>
    <property type="molecule type" value="Genomic_DNA"/>
</dbReference>
<name>A0ABY5KLJ4_9CELL</name>
<accession>A0ABY5KLJ4</accession>
<gene>
    <name evidence="1" type="ORF">NP048_15460</name>
</gene>
<reference evidence="1 2" key="1">
    <citation type="submission" date="2022-07" db="EMBL/GenBank/DDBJ databases">
        <title>Novel species in genus cellulomonas.</title>
        <authorList>
            <person name="Ye L."/>
        </authorList>
    </citation>
    <scope>NUCLEOTIDE SEQUENCE [LARGE SCALE GENOMIC DNA]</scope>
    <source>
        <strain evidence="2">zg-B89</strain>
    </source>
</reference>
<keyword evidence="2" id="KW-1185">Reference proteome</keyword>
<sequence length="148" mass="15871">MEILPGVGVDGVSIGDAREDVAVRLGPPVHEGDGHRDVYATTPALVVDYSDDDRVEIVQVAYGGQGDGNEVFFDGVQLTYRFLDEVVADLLARGYEYTPSDIGVDFRVGFALFSMGSLDPALLDPQAGDDERLVVEGVSVAPYEYLVG</sequence>
<proteinExistence type="predicted"/>
<evidence type="ECO:0000313" key="1">
    <source>
        <dbReference type="EMBL" id="UUI71174.1"/>
    </source>
</evidence>
<evidence type="ECO:0000313" key="2">
    <source>
        <dbReference type="Proteomes" id="UP001316384"/>
    </source>
</evidence>
<protein>
    <submittedName>
        <fullName evidence="1">Uncharacterized protein</fullName>
    </submittedName>
</protein>
<dbReference type="RefSeq" id="WP_227576511.1">
    <property type="nucleotide sequence ID" value="NZ_CP101987.1"/>
</dbReference>